<protein>
    <recommendedName>
        <fullName evidence="3">DNA gyrase inhibitor YacG</fullName>
    </recommendedName>
</protein>
<dbReference type="Gene3D" id="3.30.50.10">
    <property type="entry name" value="Erythroid Transcription Factor GATA-1, subunit A"/>
    <property type="match status" value="1"/>
</dbReference>
<organism evidence="4 5">
    <name type="scientific">Ferrimonas marina</name>
    <dbReference type="NCBI Taxonomy" id="299255"/>
    <lineage>
        <taxon>Bacteria</taxon>
        <taxon>Pseudomonadati</taxon>
        <taxon>Pseudomonadota</taxon>
        <taxon>Gammaproteobacteria</taxon>
        <taxon>Alteromonadales</taxon>
        <taxon>Ferrimonadaceae</taxon>
        <taxon>Ferrimonas</taxon>
    </lineage>
</organism>
<feature type="binding site" evidence="3">
    <location>
        <position position="30"/>
    </location>
    <ligand>
        <name>Zn(2+)</name>
        <dbReference type="ChEBI" id="CHEBI:29105"/>
    </ligand>
</feature>
<dbReference type="PANTHER" id="PTHR36150">
    <property type="entry name" value="DNA GYRASE INHIBITOR YACG"/>
    <property type="match status" value="1"/>
</dbReference>
<feature type="binding site" evidence="3">
    <location>
        <position position="26"/>
    </location>
    <ligand>
        <name>Zn(2+)</name>
        <dbReference type="ChEBI" id="CHEBI:29105"/>
    </ligand>
</feature>
<feature type="binding site" evidence="3">
    <location>
        <position position="10"/>
    </location>
    <ligand>
        <name>Zn(2+)</name>
        <dbReference type="ChEBI" id="CHEBI:29105"/>
    </ligand>
</feature>
<dbReference type="AlphaFoldDB" id="A0A1M5XF60"/>
<dbReference type="Proteomes" id="UP000184268">
    <property type="component" value="Unassembled WGS sequence"/>
</dbReference>
<dbReference type="STRING" id="299255.SAMN02745129_3494"/>
<dbReference type="HAMAP" id="MF_00649">
    <property type="entry name" value="DNA_gyrase_inhibitor_YacG"/>
    <property type="match status" value="1"/>
</dbReference>
<dbReference type="GO" id="GO:0008657">
    <property type="term" value="F:DNA topoisomerase type II (double strand cut, ATP-hydrolyzing) inhibitor activity"/>
    <property type="evidence" value="ECO:0007669"/>
    <property type="project" value="UniProtKB-UniRule"/>
</dbReference>
<dbReference type="SUPFAM" id="SSF57716">
    <property type="entry name" value="Glucocorticoid receptor-like (DNA-binding domain)"/>
    <property type="match status" value="1"/>
</dbReference>
<dbReference type="RefSeq" id="WP_067661618.1">
    <property type="nucleotide sequence ID" value="NZ_FQXG01000005.1"/>
</dbReference>
<comment type="subunit">
    <text evidence="3">Interacts with GyrB.</text>
</comment>
<comment type="similarity">
    <text evidence="3">Belongs to the DNA gyrase inhibitor YacG family.</text>
</comment>
<gene>
    <name evidence="3" type="primary">yacG</name>
    <name evidence="4" type="ORF">SAMN02745129_3494</name>
</gene>
<evidence type="ECO:0000256" key="3">
    <source>
        <dbReference type="HAMAP-Rule" id="MF_00649"/>
    </source>
</evidence>
<name>A0A1M5XF60_9GAMM</name>
<dbReference type="InterPro" id="IPR013088">
    <property type="entry name" value="Znf_NHR/GATA"/>
</dbReference>
<accession>A0A1M5XF60</accession>
<keyword evidence="5" id="KW-1185">Reference proteome</keyword>
<evidence type="ECO:0000313" key="5">
    <source>
        <dbReference type="Proteomes" id="UP000184268"/>
    </source>
</evidence>
<dbReference type="Pfam" id="PF03884">
    <property type="entry name" value="YacG"/>
    <property type="match status" value="1"/>
</dbReference>
<dbReference type="PANTHER" id="PTHR36150:SF1">
    <property type="entry name" value="DNA GYRASE INHIBITOR YACG"/>
    <property type="match status" value="1"/>
</dbReference>
<dbReference type="NCBIfam" id="NF001638">
    <property type="entry name" value="PRK00418.1"/>
    <property type="match status" value="1"/>
</dbReference>
<feature type="binding site" evidence="3">
    <location>
        <position position="7"/>
    </location>
    <ligand>
        <name>Zn(2+)</name>
        <dbReference type="ChEBI" id="CHEBI:29105"/>
    </ligand>
</feature>
<dbReference type="InterPro" id="IPR005584">
    <property type="entry name" value="DNA_gyrase_inhibitor_YacG"/>
</dbReference>
<keyword evidence="1 3" id="KW-0479">Metal-binding</keyword>
<evidence type="ECO:0000313" key="4">
    <source>
        <dbReference type="EMBL" id="SHH98477.1"/>
    </source>
</evidence>
<comment type="function">
    <text evidence="3">Inhibits all the catalytic activities of DNA gyrase by preventing its interaction with DNA. Acts by binding directly to the C-terminal domain of GyrB, which probably disrupts DNA binding by the gyrase.</text>
</comment>
<dbReference type="GO" id="GO:0006355">
    <property type="term" value="P:regulation of DNA-templated transcription"/>
    <property type="evidence" value="ECO:0007669"/>
    <property type="project" value="InterPro"/>
</dbReference>
<dbReference type="GO" id="GO:0008270">
    <property type="term" value="F:zinc ion binding"/>
    <property type="evidence" value="ECO:0007669"/>
    <property type="project" value="UniProtKB-UniRule"/>
</dbReference>
<comment type="cofactor">
    <cofactor evidence="3">
        <name>Zn(2+)</name>
        <dbReference type="ChEBI" id="CHEBI:29105"/>
    </cofactor>
    <text evidence="3">Binds 1 zinc ion.</text>
</comment>
<keyword evidence="2 3" id="KW-0862">Zinc</keyword>
<proteinExistence type="inferred from homology"/>
<evidence type="ECO:0000256" key="1">
    <source>
        <dbReference type="ARBA" id="ARBA00022723"/>
    </source>
</evidence>
<reference evidence="4 5" key="1">
    <citation type="submission" date="2016-11" db="EMBL/GenBank/DDBJ databases">
        <authorList>
            <person name="Jaros S."/>
            <person name="Januszkiewicz K."/>
            <person name="Wedrychowicz H."/>
        </authorList>
    </citation>
    <scope>NUCLEOTIDE SEQUENCE [LARGE SCALE GENOMIC DNA]</scope>
    <source>
        <strain evidence="4 5">DSM 16917</strain>
    </source>
</reference>
<sequence>MTLKVKCPTCEAEVPWDKDHPFRPFCSERCKLIDLGDWAEERNTIHGKVELPDEFDISEPDFFLQDEDEDEPKH</sequence>
<evidence type="ECO:0000256" key="2">
    <source>
        <dbReference type="ARBA" id="ARBA00022833"/>
    </source>
</evidence>
<dbReference type="EMBL" id="FQXG01000005">
    <property type="protein sequence ID" value="SHH98477.1"/>
    <property type="molecule type" value="Genomic_DNA"/>
</dbReference>
<dbReference type="OrthoDB" id="9809663at2"/>